<dbReference type="PANTHER" id="PTHR14859:SF1">
    <property type="entry name" value="PGAP2-INTERACTING PROTEIN"/>
    <property type="match status" value="1"/>
</dbReference>
<organism evidence="2 3">
    <name type="scientific">Reticulibacter mediterranei</name>
    <dbReference type="NCBI Taxonomy" id="2778369"/>
    <lineage>
        <taxon>Bacteria</taxon>
        <taxon>Bacillati</taxon>
        <taxon>Chloroflexota</taxon>
        <taxon>Ktedonobacteria</taxon>
        <taxon>Ktedonobacterales</taxon>
        <taxon>Reticulibacteraceae</taxon>
        <taxon>Reticulibacter</taxon>
    </lineage>
</organism>
<evidence type="ECO:0000313" key="2">
    <source>
        <dbReference type="EMBL" id="GHO92255.1"/>
    </source>
</evidence>
<dbReference type="AlphaFoldDB" id="A0A8J3IH13"/>
<gene>
    <name evidence="2" type="ORF">KSF_023030</name>
</gene>
<dbReference type="GO" id="GO:0003824">
    <property type="term" value="F:catalytic activity"/>
    <property type="evidence" value="ECO:0007669"/>
    <property type="project" value="InterPro"/>
</dbReference>
<name>A0A8J3IH13_9CHLR</name>
<feature type="domain" description="Endonuclease/exonuclease/phosphatase" evidence="1">
    <location>
        <begin position="5"/>
        <end position="310"/>
    </location>
</feature>
<dbReference type="Proteomes" id="UP000597444">
    <property type="component" value="Unassembled WGS sequence"/>
</dbReference>
<reference evidence="2" key="1">
    <citation type="submission" date="2020-10" db="EMBL/GenBank/DDBJ databases">
        <title>Taxonomic study of unclassified bacteria belonging to the class Ktedonobacteria.</title>
        <authorList>
            <person name="Yabe S."/>
            <person name="Wang C.M."/>
            <person name="Zheng Y."/>
            <person name="Sakai Y."/>
            <person name="Cavaletti L."/>
            <person name="Monciardini P."/>
            <person name="Donadio S."/>
        </authorList>
    </citation>
    <scope>NUCLEOTIDE SEQUENCE</scope>
    <source>
        <strain evidence="2">ID150040</strain>
    </source>
</reference>
<dbReference type="InterPro" id="IPR051916">
    <property type="entry name" value="GPI-anchor_lipid_remodeler"/>
</dbReference>
<dbReference type="Gene3D" id="3.60.10.10">
    <property type="entry name" value="Endonuclease/exonuclease/phosphatase"/>
    <property type="match status" value="1"/>
</dbReference>
<dbReference type="SUPFAM" id="SSF56219">
    <property type="entry name" value="DNase I-like"/>
    <property type="match status" value="1"/>
</dbReference>
<keyword evidence="3" id="KW-1185">Reference proteome</keyword>
<dbReference type="EMBL" id="BNJK01000001">
    <property type="protein sequence ID" value="GHO92255.1"/>
    <property type="molecule type" value="Genomic_DNA"/>
</dbReference>
<dbReference type="RefSeq" id="WP_220203101.1">
    <property type="nucleotide sequence ID" value="NZ_BNJK01000001.1"/>
</dbReference>
<dbReference type="Pfam" id="PF03372">
    <property type="entry name" value="Exo_endo_phos"/>
    <property type="match status" value="1"/>
</dbReference>
<dbReference type="PANTHER" id="PTHR14859">
    <property type="entry name" value="CALCOFLUOR WHITE HYPERSENSITIVE PROTEIN PRECURSOR"/>
    <property type="match status" value="1"/>
</dbReference>
<evidence type="ECO:0000259" key="1">
    <source>
        <dbReference type="Pfam" id="PF03372"/>
    </source>
</evidence>
<dbReference type="GO" id="GO:0016020">
    <property type="term" value="C:membrane"/>
    <property type="evidence" value="ECO:0007669"/>
    <property type="project" value="GOC"/>
</dbReference>
<evidence type="ECO:0000313" key="3">
    <source>
        <dbReference type="Proteomes" id="UP000597444"/>
    </source>
</evidence>
<dbReference type="InterPro" id="IPR005135">
    <property type="entry name" value="Endo/exonuclease/phosphatase"/>
</dbReference>
<dbReference type="InterPro" id="IPR036691">
    <property type="entry name" value="Endo/exonu/phosph_ase_sf"/>
</dbReference>
<comment type="caution">
    <text evidence="2">The sequence shown here is derived from an EMBL/GenBank/DDBJ whole genome shotgun (WGS) entry which is preliminary data.</text>
</comment>
<sequence length="336" mass="37459">MTRIVSYNILAGGYSLRENGARRTAQLTKMIQSVDPDVVGLVEATHPLLLQKPLVIEEIAEALNMQLIMGGDPAHSSDYQLALLTRLPVVYTKIHPRPGVLNKPLLEVCVEESNGQQLTIFVTHFHAAFYRGWAGNHLREREAREILRIMAPLREEGRPHMLMGDFNSLAPGDAFKASFLVRYVVGLDRDKQGSKMTDGHPHLDFVVPPKLRFLKPLLRTIPRSQLLCSLFDAAATFYAPRGCIRILQEAGYIDSFRRAHSNEWGFSCPAAAPAGRIDYIFSSPDLIERLEQCDVLTSGEGVQGSEASDHLPVTAEFGLRVQNHPQQEELDSAMTH</sequence>
<protein>
    <recommendedName>
        <fullName evidence="1">Endonuclease/exonuclease/phosphatase domain-containing protein</fullName>
    </recommendedName>
</protein>
<accession>A0A8J3IH13</accession>
<proteinExistence type="predicted"/>
<dbReference type="GO" id="GO:0006506">
    <property type="term" value="P:GPI anchor biosynthetic process"/>
    <property type="evidence" value="ECO:0007669"/>
    <property type="project" value="TreeGrafter"/>
</dbReference>